<evidence type="ECO:0000256" key="3">
    <source>
        <dbReference type="ARBA" id="ARBA00023098"/>
    </source>
</evidence>
<keyword evidence="3 4" id="KW-0443">Lipid metabolism</keyword>
<dbReference type="CDD" id="cd05236">
    <property type="entry name" value="FAR-N_SDR_e"/>
    <property type="match status" value="1"/>
</dbReference>
<dbReference type="GeneID" id="124293492"/>
<comment type="catalytic activity">
    <reaction evidence="4">
        <text>a long-chain fatty acyl-CoA + 2 NADPH + 2 H(+) = a long-chain primary fatty alcohol + 2 NADP(+) + CoA</text>
        <dbReference type="Rhea" id="RHEA:52716"/>
        <dbReference type="ChEBI" id="CHEBI:15378"/>
        <dbReference type="ChEBI" id="CHEBI:57287"/>
        <dbReference type="ChEBI" id="CHEBI:57783"/>
        <dbReference type="ChEBI" id="CHEBI:58349"/>
        <dbReference type="ChEBI" id="CHEBI:77396"/>
        <dbReference type="ChEBI" id="CHEBI:83139"/>
        <dbReference type="EC" id="1.2.1.84"/>
    </reaction>
</comment>
<feature type="domain" description="Thioester reductase (TE)" evidence="6">
    <location>
        <begin position="15"/>
        <end position="289"/>
    </location>
</feature>
<sequence length="501" mass="56861">MSEIRQFYAGRNIFITGGTGFLGKALVEKLLRSCEEIGTVYLLVREKKGKTTQERMDSLLLEPVFDVLRTSSPDFSKKLVPVAGDVASEGLGLSAEDRERIVDEVSVIFHAAATVRFTERLDKAIPLNVNGVKYVLDIAKACKNLAVGVHLSTAFSNCVLSSIDEKLYVPPLSYREANDLCESLKNTEMSEGDVESVTKSVLKGWPNTYTFTKAIGEGVVAEFAGELPFAVFRPSIVINSYEEPMPGWISGIAGFPAIICASGLGLNHIGFYDSDARIDLVPVDYVCNALISSAWETAVTKKRHHENIPVYNYVSGSEKPITCGQCVRDFQRYSNENPSLRLVYYPFFFVTTSRFVLSLLQFFLHTLPAFIIDGVARLLGKQPRLVHYFRMQKLATILGNAWITIGYFTTKEWDFENHRVRSLWQRIGPTDKKEFPFSMQEVDWEKYFIRMAGGFKKYLVNEPPGNEDKAKRRYIYFYIVHSMVRLALYSFALWLVWKIFW</sequence>
<dbReference type="PANTHER" id="PTHR11011:SF60">
    <property type="entry name" value="FATTY ACYL-COA REDUCTASE-RELATED"/>
    <property type="match status" value="1"/>
</dbReference>
<gene>
    <name evidence="8" type="primary">LOC124293492</name>
</gene>
<comment type="function">
    <text evidence="4">Catalyzes the reduction of fatty acyl-CoA to fatty alcohols.</text>
</comment>
<evidence type="ECO:0000259" key="6">
    <source>
        <dbReference type="Pfam" id="PF07993"/>
    </source>
</evidence>
<evidence type="ECO:0000256" key="1">
    <source>
        <dbReference type="ARBA" id="ARBA00005928"/>
    </source>
</evidence>
<evidence type="ECO:0000256" key="4">
    <source>
        <dbReference type="RuleBase" id="RU363097"/>
    </source>
</evidence>
<feature type="transmembrane region" description="Helical" evidence="4">
    <location>
        <begin position="475"/>
        <end position="497"/>
    </location>
</feature>
<dbReference type="InterPro" id="IPR036291">
    <property type="entry name" value="NAD(P)-bd_dom_sf"/>
</dbReference>
<name>A0ABM3FQX0_NEOLC</name>
<dbReference type="Pfam" id="PF03015">
    <property type="entry name" value="Sterile"/>
    <property type="match status" value="1"/>
</dbReference>
<dbReference type="SUPFAM" id="SSF51735">
    <property type="entry name" value="NAD(P)-binding Rossmann-fold domains"/>
    <property type="match status" value="1"/>
</dbReference>
<dbReference type="CDD" id="cd09071">
    <property type="entry name" value="FAR_C"/>
    <property type="match status" value="1"/>
</dbReference>
<keyword evidence="4" id="KW-0472">Membrane</keyword>
<dbReference type="Pfam" id="PF07993">
    <property type="entry name" value="NAD_binding_4"/>
    <property type="match status" value="1"/>
</dbReference>
<organism evidence="7 8">
    <name type="scientific">Neodiprion lecontei</name>
    <name type="common">Redheaded pine sawfly</name>
    <dbReference type="NCBI Taxonomy" id="441921"/>
    <lineage>
        <taxon>Eukaryota</taxon>
        <taxon>Metazoa</taxon>
        <taxon>Ecdysozoa</taxon>
        <taxon>Arthropoda</taxon>
        <taxon>Hexapoda</taxon>
        <taxon>Insecta</taxon>
        <taxon>Pterygota</taxon>
        <taxon>Neoptera</taxon>
        <taxon>Endopterygota</taxon>
        <taxon>Hymenoptera</taxon>
        <taxon>Tenthredinoidea</taxon>
        <taxon>Diprionidae</taxon>
        <taxon>Diprioninae</taxon>
        <taxon>Neodiprion</taxon>
    </lineage>
</organism>
<reference evidence="8" key="1">
    <citation type="submission" date="2025-08" db="UniProtKB">
        <authorList>
            <consortium name="RefSeq"/>
        </authorList>
    </citation>
    <scope>IDENTIFICATION</scope>
    <source>
        <tissue evidence="8">Thorax and Abdomen</tissue>
    </source>
</reference>
<protein>
    <recommendedName>
        <fullName evidence="4">Fatty acyl-CoA reductase</fullName>
        <ecNumber evidence="4">1.2.1.84</ecNumber>
    </recommendedName>
</protein>
<comment type="similarity">
    <text evidence="1 4">Belongs to the fatty acyl-CoA reductase family.</text>
</comment>
<keyword evidence="7" id="KW-1185">Reference proteome</keyword>
<evidence type="ECO:0000259" key="5">
    <source>
        <dbReference type="Pfam" id="PF03015"/>
    </source>
</evidence>
<keyword evidence="4" id="KW-0560">Oxidoreductase</keyword>
<dbReference type="EC" id="1.2.1.84" evidence="4"/>
<dbReference type="InterPro" id="IPR033640">
    <property type="entry name" value="FAR_C"/>
</dbReference>
<evidence type="ECO:0000313" key="7">
    <source>
        <dbReference type="Proteomes" id="UP000829291"/>
    </source>
</evidence>
<dbReference type="PANTHER" id="PTHR11011">
    <property type="entry name" value="MALE STERILITY PROTEIN 2-RELATED"/>
    <property type="match status" value="1"/>
</dbReference>
<evidence type="ECO:0000313" key="8">
    <source>
        <dbReference type="RefSeq" id="XP_046590417.1"/>
    </source>
</evidence>
<dbReference type="Proteomes" id="UP000829291">
    <property type="component" value="Chromosome 3"/>
</dbReference>
<keyword evidence="2 4" id="KW-0444">Lipid biosynthesis</keyword>
<proteinExistence type="inferred from homology"/>
<dbReference type="Gene3D" id="3.40.50.720">
    <property type="entry name" value="NAD(P)-binding Rossmann-like Domain"/>
    <property type="match status" value="1"/>
</dbReference>
<dbReference type="RefSeq" id="XP_046590417.1">
    <property type="nucleotide sequence ID" value="XM_046734461.1"/>
</dbReference>
<keyword evidence="4" id="KW-0521">NADP</keyword>
<feature type="domain" description="Fatty acyl-CoA reductase C-terminal" evidence="5">
    <location>
        <begin position="364"/>
        <end position="462"/>
    </location>
</feature>
<keyword evidence="4" id="KW-0812">Transmembrane</keyword>
<accession>A0ABM3FQX0</accession>
<dbReference type="InterPro" id="IPR026055">
    <property type="entry name" value="FAR"/>
</dbReference>
<keyword evidence="4" id="KW-1133">Transmembrane helix</keyword>
<dbReference type="InterPro" id="IPR013120">
    <property type="entry name" value="FAR_NAD-bd"/>
</dbReference>
<evidence type="ECO:0000256" key="2">
    <source>
        <dbReference type="ARBA" id="ARBA00022516"/>
    </source>
</evidence>